<proteinExistence type="predicted"/>
<gene>
    <name evidence="1" type="ORF">PoB_006494100</name>
</gene>
<protein>
    <submittedName>
        <fullName evidence="1">Uncharacterized protein</fullName>
    </submittedName>
</protein>
<name>A0AAV4D2Y3_9GAST</name>
<evidence type="ECO:0000313" key="1">
    <source>
        <dbReference type="EMBL" id="GFO38436.1"/>
    </source>
</evidence>
<dbReference type="Proteomes" id="UP000735302">
    <property type="component" value="Unassembled WGS sequence"/>
</dbReference>
<comment type="caution">
    <text evidence="1">The sequence shown here is derived from an EMBL/GenBank/DDBJ whole genome shotgun (WGS) entry which is preliminary data.</text>
</comment>
<dbReference type="EMBL" id="BLXT01007309">
    <property type="protein sequence ID" value="GFO38436.1"/>
    <property type="molecule type" value="Genomic_DNA"/>
</dbReference>
<dbReference type="AlphaFoldDB" id="A0AAV4D2Y3"/>
<accession>A0AAV4D2Y3</accession>
<evidence type="ECO:0000313" key="2">
    <source>
        <dbReference type="Proteomes" id="UP000735302"/>
    </source>
</evidence>
<sequence>MRRFYLKSAEKERQGKKAKDCECVCVCVCVAEGIKSRDALTTAYDEAGRVARPTQIGSGIYRMARHGDFTRTGRRRMARNGDFTRTGRRGMARHRDFTRTGGREMARHRAFTRTGRLGWHNIENLRTGRCE</sequence>
<reference evidence="1 2" key="1">
    <citation type="journal article" date="2021" name="Elife">
        <title>Chloroplast acquisition without the gene transfer in kleptoplastic sea slugs, Plakobranchus ocellatus.</title>
        <authorList>
            <person name="Maeda T."/>
            <person name="Takahashi S."/>
            <person name="Yoshida T."/>
            <person name="Shimamura S."/>
            <person name="Takaki Y."/>
            <person name="Nagai Y."/>
            <person name="Toyoda A."/>
            <person name="Suzuki Y."/>
            <person name="Arimoto A."/>
            <person name="Ishii H."/>
            <person name="Satoh N."/>
            <person name="Nishiyama T."/>
            <person name="Hasebe M."/>
            <person name="Maruyama T."/>
            <person name="Minagawa J."/>
            <person name="Obokata J."/>
            <person name="Shigenobu S."/>
        </authorList>
    </citation>
    <scope>NUCLEOTIDE SEQUENCE [LARGE SCALE GENOMIC DNA]</scope>
</reference>
<keyword evidence="2" id="KW-1185">Reference proteome</keyword>
<organism evidence="1 2">
    <name type="scientific">Plakobranchus ocellatus</name>
    <dbReference type="NCBI Taxonomy" id="259542"/>
    <lineage>
        <taxon>Eukaryota</taxon>
        <taxon>Metazoa</taxon>
        <taxon>Spiralia</taxon>
        <taxon>Lophotrochozoa</taxon>
        <taxon>Mollusca</taxon>
        <taxon>Gastropoda</taxon>
        <taxon>Heterobranchia</taxon>
        <taxon>Euthyneura</taxon>
        <taxon>Panpulmonata</taxon>
        <taxon>Sacoglossa</taxon>
        <taxon>Placobranchoidea</taxon>
        <taxon>Plakobranchidae</taxon>
        <taxon>Plakobranchus</taxon>
    </lineage>
</organism>